<dbReference type="PANTHER" id="PTHR36693">
    <property type="entry name" value="GH02722P"/>
    <property type="match status" value="1"/>
</dbReference>
<keyword evidence="1" id="KW-1185">Reference proteome</keyword>
<evidence type="ECO:0000313" key="2">
    <source>
        <dbReference type="WBParaSite" id="PTRK_0001571100.1"/>
    </source>
</evidence>
<dbReference type="STRING" id="131310.A0A0N5A267"/>
<dbReference type="AlphaFoldDB" id="A0A0N5A267"/>
<name>A0A0N5A267_PARTI</name>
<dbReference type="InterPro" id="IPR032072">
    <property type="entry name" value="DUF4807"/>
</dbReference>
<dbReference type="PANTHER" id="PTHR36693:SF1">
    <property type="entry name" value="GH02722P"/>
    <property type="match status" value="1"/>
</dbReference>
<sequence>MVFYYFCVDFNLKNRKLVVCHGSLYGAFFLKDNVLNEKIISNFKNKFVINKEQGLYLKYYIRGNPDTCMIDYHWNFLIFNYLVKNLYLEKTMWNLSTFGGAYSSMGDYLNNFAETAGKLSIAQYLIAKQMNDETLMARCKLFFCLSLAQRKHVKLAYHIIKEEYKKAKVSNNEFIIDCARGTLAKIKSLLIIKKKINLKCC</sequence>
<dbReference type="WBParaSite" id="PTRK_0001571100.1">
    <property type="protein sequence ID" value="PTRK_0001571100.1"/>
    <property type="gene ID" value="PTRK_0001571100"/>
</dbReference>
<reference evidence="2" key="1">
    <citation type="submission" date="2017-02" db="UniProtKB">
        <authorList>
            <consortium name="WormBaseParasite"/>
        </authorList>
    </citation>
    <scope>IDENTIFICATION</scope>
</reference>
<dbReference type="Pfam" id="PF16065">
    <property type="entry name" value="DUF4807"/>
    <property type="match status" value="1"/>
</dbReference>
<accession>A0A0N5A267</accession>
<dbReference type="Proteomes" id="UP000038045">
    <property type="component" value="Unplaced"/>
</dbReference>
<evidence type="ECO:0000313" key="1">
    <source>
        <dbReference type="Proteomes" id="UP000038045"/>
    </source>
</evidence>
<protein>
    <submittedName>
        <fullName evidence="2">Glycosyltransferase</fullName>
    </submittedName>
</protein>
<proteinExistence type="predicted"/>
<organism evidence="1 2">
    <name type="scientific">Parastrongyloides trichosuri</name>
    <name type="common">Possum-specific nematode worm</name>
    <dbReference type="NCBI Taxonomy" id="131310"/>
    <lineage>
        <taxon>Eukaryota</taxon>
        <taxon>Metazoa</taxon>
        <taxon>Ecdysozoa</taxon>
        <taxon>Nematoda</taxon>
        <taxon>Chromadorea</taxon>
        <taxon>Rhabditida</taxon>
        <taxon>Tylenchina</taxon>
        <taxon>Panagrolaimomorpha</taxon>
        <taxon>Strongyloidoidea</taxon>
        <taxon>Strongyloididae</taxon>
        <taxon>Parastrongyloides</taxon>
    </lineage>
</organism>